<dbReference type="PANTHER" id="PTHR13847:SF201">
    <property type="entry name" value="PUTATIBE OXIDOREDUCTASE"/>
    <property type="match status" value="1"/>
</dbReference>
<reference evidence="4" key="1">
    <citation type="journal article" date="2019" name="Int. J. Syst. Evol. Microbiol.">
        <title>The Global Catalogue of Microorganisms (GCM) 10K type strain sequencing project: providing services to taxonomists for standard genome sequencing and annotation.</title>
        <authorList>
            <consortium name="The Broad Institute Genomics Platform"/>
            <consortium name="The Broad Institute Genome Sequencing Center for Infectious Disease"/>
            <person name="Wu L."/>
            <person name="Ma J."/>
        </authorList>
    </citation>
    <scope>NUCLEOTIDE SEQUENCE [LARGE SCALE GENOMIC DNA]</scope>
    <source>
        <strain evidence="4">JCM 16916</strain>
    </source>
</reference>
<dbReference type="Pfam" id="PF01266">
    <property type="entry name" value="DAO"/>
    <property type="match status" value="1"/>
</dbReference>
<evidence type="ECO:0000313" key="3">
    <source>
        <dbReference type="EMBL" id="GAA3914238.1"/>
    </source>
</evidence>
<dbReference type="EMBL" id="BAAAZU010000002">
    <property type="protein sequence ID" value="GAA3914238.1"/>
    <property type="molecule type" value="Genomic_DNA"/>
</dbReference>
<protein>
    <submittedName>
        <fullName evidence="3">FAD-dependent oxidoreductase</fullName>
    </submittedName>
</protein>
<evidence type="ECO:0000313" key="4">
    <source>
        <dbReference type="Proteomes" id="UP001501727"/>
    </source>
</evidence>
<evidence type="ECO:0000259" key="2">
    <source>
        <dbReference type="Pfam" id="PF01266"/>
    </source>
</evidence>
<feature type="domain" description="FAD dependent oxidoreductase" evidence="2">
    <location>
        <begin position="39"/>
        <end position="391"/>
    </location>
</feature>
<comment type="caution">
    <text evidence="3">The sequence shown here is derived from an EMBL/GenBank/DDBJ whole genome shotgun (WGS) entry which is preliminary data.</text>
</comment>
<dbReference type="Gene3D" id="3.50.50.60">
    <property type="entry name" value="FAD/NAD(P)-binding domain"/>
    <property type="match status" value="1"/>
</dbReference>
<evidence type="ECO:0000256" key="1">
    <source>
        <dbReference type="ARBA" id="ARBA00023002"/>
    </source>
</evidence>
<dbReference type="Gene3D" id="3.30.9.10">
    <property type="entry name" value="D-Amino Acid Oxidase, subunit A, domain 2"/>
    <property type="match status" value="1"/>
</dbReference>
<dbReference type="Proteomes" id="UP001501727">
    <property type="component" value="Unassembled WGS sequence"/>
</dbReference>
<keyword evidence="4" id="KW-1185">Reference proteome</keyword>
<dbReference type="SUPFAM" id="SSF51905">
    <property type="entry name" value="FAD/NAD(P)-binding domain"/>
    <property type="match status" value="1"/>
</dbReference>
<keyword evidence="1" id="KW-0560">Oxidoreductase</keyword>
<name>A0ABP7M735_9GAMM</name>
<accession>A0ABP7M735</accession>
<sequence length="412" mass="45852">MRFSEERGGMDLKSGYPWWAVRNGLLRAFPPLQGDLRCDVAVLGGGITGALIADELARHGHDVAVLEQRDIAWGSTAASTALLQYEIDTPMVELARRLGEEAAVLAYRSCAEAIPMLGRLAGQLRGTGFRRMDSLYFASRRRDVRDMEAECALRLRHGLDVEWLPAGAVRARYGFEAPAAILNRPAAAVDPYRMAYGLFARLQRQGVGVFDRNRVETIEVAPRSVALRTVEGHLVRAKHLVLAAGYASQQWLRQRVARNRSSYAFVTDPVDAAVLGPLRDTMLWETARPYLYLRATDDGRLLIGGEDDAIDIPARRDGRVDRKAHVLMKKVQKLFPELPLQPTFAWAGTFAETVDGLPFFGPHPQHGPRVHFAMAYGGNGITYSMLGAGLLRARIERRRHPLARLFSFERIG</sequence>
<gene>
    <name evidence="3" type="ORF">GCM10022229_04020</name>
</gene>
<dbReference type="InterPro" id="IPR036188">
    <property type="entry name" value="FAD/NAD-bd_sf"/>
</dbReference>
<proteinExistence type="predicted"/>
<organism evidence="3 4">
    <name type="scientific">Luteimonas lutimaris</name>
    <dbReference type="NCBI Taxonomy" id="698645"/>
    <lineage>
        <taxon>Bacteria</taxon>
        <taxon>Pseudomonadati</taxon>
        <taxon>Pseudomonadota</taxon>
        <taxon>Gammaproteobacteria</taxon>
        <taxon>Lysobacterales</taxon>
        <taxon>Lysobacteraceae</taxon>
        <taxon>Luteimonas</taxon>
    </lineage>
</organism>
<dbReference type="PANTHER" id="PTHR13847">
    <property type="entry name" value="SARCOSINE DEHYDROGENASE-RELATED"/>
    <property type="match status" value="1"/>
</dbReference>
<dbReference type="InterPro" id="IPR006076">
    <property type="entry name" value="FAD-dep_OxRdtase"/>
</dbReference>